<dbReference type="EMBL" id="BEZZ01001351">
    <property type="protein sequence ID" value="GCC17819.1"/>
    <property type="molecule type" value="Genomic_DNA"/>
</dbReference>
<accession>A0A401RI37</accession>
<dbReference type="AlphaFoldDB" id="A0A401RI37"/>
<evidence type="ECO:0000256" key="1">
    <source>
        <dbReference type="SAM" id="MobiDB-lite"/>
    </source>
</evidence>
<sequence length="148" mass="15700">MTLRVGACPPARPYHGGGRHCPGTPGAGALRMPPGVSNRSLSGRPTNMATQLLVSDPVDPAVREVMPPAFCVLMVSHVTTRRHVPMATGFRTDAGRRVGTFPWRRAGVMASDAAISSGHFGRTALKSGTGRGGRTERARGRCRSADRR</sequence>
<protein>
    <submittedName>
        <fullName evidence="2">Uncharacterized protein</fullName>
    </submittedName>
</protein>
<evidence type="ECO:0000313" key="3">
    <source>
        <dbReference type="Proteomes" id="UP000287033"/>
    </source>
</evidence>
<evidence type="ECO:0000313" key="2">
    <source>
        <dbReference type="EMBL" id="GCC17819.1"/>
    </source>
</evidence>
<feature type="compositionally biased region" description="Basic and acidic residues" evidence="1">
    <location>
        <begin position="133"/>
        <end position="148"/>
    </location>
</feature>
<gene>
    <name evidence="2" type="ORF">chiPu_0017691</name>
</gene>
<proteinExistence type="predicted"/>
<reference evidence="2 3" key="1">
    <citation type="journal article" date="2018" name="Nat. Ecol. Evol.">
        <title>Shark genomes provide insights into elasmobranch evolution and the origin of vertebrates.</title>
        <authorList>
            <person name="Hara Y"/>
            <person name="Yamaguchi K"/>
            <person name="Onimaru K"/>
            <person name="Kadota M"/>
            <person name="Koyanagi M"/>
            <person name="Keeley SD"/>
            <person name="Tatsumi K"/>
            <person name="Tanaka K"/>
            <person name="Motone F"/>
            <person name="Kageyama Y"/>
            <person name="Nozu R"/>
            <person name="Adachi N"/>
            <person name="Nishimura O"/>
            <person name="Nakagawa R"/>
            <person name="Tanegashima C"/>
            <person name="Kiyatake I"/>
            <person name="Matsumoto R"/>
            <person name="Murakumo K"/>
            <person name="Nishida K"/>
            <person name="Terakita A"/>
            <person name="Kuratani S"/>
            <person name="Sato K"/>
            <person name="Hyodo S Kuraku.S."/>
        </authorList>
    </citation>
    <scope>NUCLEOTIDE SEQUENCE [LARGE SCALE GENOMIC DNA]</scope>
</reference>
<comment type="caution">
    <text evidence="2">The sequence shown here is derived from an EMBL/GenBank/DDBJ whole genome shotgun (WGS) entry which is preliminary data.</text>
</comment>
<dbReference type="Proteomes" id="UP000287033">
    <property type="component" value="Unassembled WGS sequence"/>
</dbReference>
<organism evidence="2 3">
    <name type="scientific">Chiloscyllium punctatum</name>
    <name type="common">Brownbanded bambooshark</name>
    <name type="synonym">Hemiscyllium punctatum</name>
    <dbReference type="NCBI Taxonomy" id="137246"/>
    <lineage>
        <taxon>Eukaryota</taxon>
        <taxon>Metazoa</taxon>
        <taxon>Chordata</taxon>
        <taxon>Craniata</taxon>
        <taxon>Vertebrata</taxon>
        <taxon>Chondrichthyes</taxon>
        <taxon>Elasmobranchii</taxon>
        <taxon>Galeomorphii</taxon>
        <taxon>Galeoidea</taxon>
        <taxon>Orectolobiformes</taxon>
        <taxon>Hemiscylliidae</taxon>
        <taxon>Chiloscyllium</taxon>
    </lineage>
</organism>
<name>A0A401RI37_CHIPU</name>
<feature type="region of interest" description="Disordered" evidence="1">
    <location>
        <begin position="121"/>
        <end position="148"/>
    </location>
</feature>
<keyword evidence="3" id="KW-1185">Reference proteome</keyword>